<feature type="compositionally biased region" description="Pro residues" evidence="1">
    <location>
        <begin position="74"/>
        <end position="85"/>
    </location>
</feature>
<evidence type="ECO:0000313" key="3">
    <source>
        <dbReference type="Proteomes" id="UP000318431"/>
    </source>
</evidence>
<protein>
    <submittedName>
        <fullName evidence="2">Uncharacterized protein</fullName>
    </submittedName>
</protein>
<comment type="caution">
    <text evidence="2">The sequence shown here is derived from an EMBL/GenBank/DDBJ whole genome shotgun (WGS) entry which is preliminary data.</text>
</comment>
<evidence type="ECO:0000313" key="2">
    <source>
        <dbReference type="EMBL" id="TWI69261.1"/>
    </source>
</evidence>
<dbReference type="AlphaFoldDB" id="A0A562RJS4"/>
<feature type="region of interest" description="Disordered" evidence="1">
    <location>
        <begin position="64"/>
        <end position="105"/>
    </location>
</feature>
<keyword evidence="3" id="KW-1185">Reference proteome</keyword>
<organism evidence="2 3">
    <name type="scientific">Pseudoduganella lurida</name>
    <dbReference type="NCBI Taxonomy" id="1036180"/>
    <lineage>
        <taxon>Bacteria</taxon>
        <taxon>Pseudomonadati</taxon>
        <taxon>Pseudomonadota</taxon>
        <taxon>Betaproteobacteria</taxon>
        <taxon>Burkholderiales</taxon>
        <taxon>Oxalobacteraceae</taxon>
        <taxon>Telluria group</taxon>
        <taxon>Pseudoduganella</taxon>
    </lineage>
</organism>
<evidence type="ECO:0000256" key="1">
    <source>
        <dbReference type="SAM" id="MobiDB-lite"/>
    </source>
</evidence>
<accession>A0A562RJS4</accession>
<dbReference type="EMBL" id="VLLB01000001">
    <property type="protein sequence ID" value="TWI69261.1"/>
    <property type="molecule type" value="Genomic_DNA"/>
</dbReference>
<dbReference type="Proteomes" id="UP000318431">
    <property type="component" value="Unassembled WGS sequence"/>
</dbReference>
<sequence length="105" mass="12046">MNTDINDFLARRQRTVSKLAPWLEQIIALRKSGASYRCICSYLAEQGVTARNEEVIRFLRRRDRARLRTSSPTKPQPRPPAPKPVLPDGIPVFKWEPAGKSDNSW</sequence>
<proteinExistence type="predicted"/>
<dbReference type="RefSeq" id="WP_145647028.1">
    <property type="nucleotide sequence ID" value="NZ_VLLB01000001.1"/>
</dbReference>
<reference evidence="2 3" key="1">
    <citation type="journal article" date="2015" name="Stand. Genomic Sci.">
        <title>Genomic Encyclopedia of Bacterial and Archaeal Type Strains, Phase III: the genomes of soil and plant-associated and newly described type strains.</title>
        <authorList>
            <person name="Whitman W.B."/>
            <person name="Woyke T."/>
            <person name="Klenk H.P."/>
            <person name="Zhou Y."/>
            <person name="Lilburn T.G."/>
            <person name="Beck B.J."/>
            <person name="De Vos P."/>
            <person name="Vandamme P."/>
            <person name="Eisen J.A."/>
            <person name="Garrity G."/>
            <person name="Hugenholtz P."/>
            <person name="Kyrpides N.C."/>
        </authorList>
    </citation>
    <scope>NUCLEOTIDE SEQUENCE [LARGE SCALE GENOMIC DNA]</scope>
    <source>
        <strain evidence="2 3">CGMCC 1.10822</strain>
    </source>
</reference>
<name>A0A562RJS4_9BURK</name>
<gene>
    <name evidence="2" type="ORF">IP91_00328</name>
</gene>